<dbReference type="InterPro" id="IPR037651">
    <property type="entry name" value="Swc3"/>
</dbReference>
<feature type="compositionally biased region" description="Polar residues" evidence="1">
    <location>
        <begin position="331"/>
        <end position="369"/>
    </location>
</feature>
<dbReference type="STRING" id="717646.M2ME14"/>
<feature type="region of interest" description="Disordered" evidence="1">
    <location>
        <begin position="1"/>
        <end position="80"/>
    </location>
</feature>
<organism evidence="3 4">
    <name type="scientific">Baudoinia panamericana (strain UAMH 10762)</name>
    <name type="common">Angels' share fungus</name>
    <name type="synonym">Baudoinia compniacensis (strain UAMH 10762)</name>
    <dbReference type="NCBI Taxonomy" id="717646"/>
    <lineage>
        <taxon>Eukaryota</taxon>
        <taxon>Fungi</taxon>
        <taxon>Dikarya</taxon>
        <taxon>Ascomycota</taxon>
        <taxon>Pezizomycotina</taxon>
        <taxon>Dothideomycetes</taxon>
        <taxon>Dothideomycetidae</taxon>
        <taxon>Mycosphaerellales</taxon>
        <taxon>Teratosphaeriaceae</taxon>
        <taxon>Baudoinia</taxon>
    </lineage>
</organism>
<dbReference type="KEGG" id="bcom:BAUCODRAFT_36075"/>
<name>M2ME14_BAUPA</name>
<feature type="domain" description="SWR1-complex protein 3" evidence="2">
    <location>
        <begin position="85"/>
        <end position="160"/>
    </location>
</feature>
<feature type="compositionally biased region" description="Basic and acidic residues" evidence="1">
    <location>
        <begin position="296"/>
        <end position="323"/>
    </location>
</feature>
<feature type="compositionally biased region" description="Polar residues" evidence="1">
    <location>
        <begin position="198"/>
        <end position="224"/>
    </location>
</feature>
<evidence type="ECO:0000313" key="3">
    <source>
        <dbReference type="EMBL" id="EMC94816.1"/>
    </source>
</evidence>
<dbReference type="AlphaFoldDB" id="M2ME14"/>
<gene>
    <name evidence="3" type="ORF">BAUCODRAFT_36075</name>
</gene>
<feature type="compositionally biased region" description="Low complexity" evidence="1">
    <location>
        <begin position="181"/>
        <end position="197"/>
    </location>
</feature>
<evidence type="ECO:0000313" key="4">
    <source>
        <dbReference type="Proteomes" id="UP000011761"/>
    </source>
</evidence>
<dbReference type="RefSeq" id="XP_007678094.1">
    <property type="nucleotide sequence ID" value="XM_007679904.1"/>
</dbReference>
<evidence type="ECO:0000256" key="1">
    <source>
        <dbReference type="SAM" id="MobiDB-lite"/>
    </source>
</evidence>
<keyword evidence="4" id="KW-1185">Reference proteome</keyword>
<feature type="compositionally biased region" description="Polar residues" evidence="1">
    <location>
        <begin position="534"/>
        <end position="551"/>
    </location>
</feature>
<feature type="region of interest" description="Disordered" evidence="1">
    <location>
        <begin position="534"/>
        <end position="604"/>
    </location>
</feature>
<accession>M2ME14</accession>
<dbReference type="Proteomes" id="UP000011761">
    <property type="component" value="Unassembled WGS sequence"/>
</dbReference>
<feature type="compositionally biased region" description="Pro residues" evidence="1">
    <location>
        <begin position="166"/>
        <end position="177"/>
    </location>
</feature>
<evidence type="ECO:0000259" key="2">
    <source>
        <dbReference type="Pfam" id="PF24707"/>
    </source>
</evidence>
<dbReference type="OMA" id="LQYGPPN"/>
<feature type="compositionally biased region" description="Basic residues" evidence="1">
    <location>
        <begin position="591"/>
        <end position="604"/>
    </location>
</feature>
<dbReference type="eggNOG" id="ENOG502S00J">
    <property type="taxonomic scope" value="Eukaryota"/>
</dbReference>
<dbReference type="Pfam" id="PF24707">
    <property type="entry name" value="Swc3"/>
    <property type="match status" value="1"/>
</dbReference>
<feature type="region of interest" description="Disordered" evidence="1">
    <location>
        <begin position="296"/>
        <end position="369"/>
    </location>
</feature>
<sequence>MTQAMSPTAGLKRGPGRPPKDATPLSKKPRLSTDLGSSPALLSPIVSIPAVEKKKAQVPKLPSKVSDKRALPTLPQPQALPLSDDEYQSIAASAVLQASLARSQARWTTEGLFERYWVKPETGKNAKPPPANNPDVKWMKAKGECRIRIEPHIFECQMYVEEKPKPPPPPKQYPPPGQAGYGQPYRPQQYTPGQPYQNQALPPLQQQSHQGKTLPPINSMTQRAPSGPVTPASRAQPAQVQPEKKMPDPVISKLAARASQDPELKSLMKEVATGSATAAQLKVFQTHIDDLQKQIRVEREEKERQDAEAEKRRREADAAKEEVILYDGANDSRTGTPTPHNQQPPATQQAPFHNQPSTSSYAVQQGWTGQQSTQRPVILSFTVPGASEDRFLFPQHSILETLSPHHHLASFIVTRKGRDAADPTGLDPNKEYWQPVTIMLEVKTGLETTLPEFVKRWVKPANEVRKHMEDVMKRCERAPESWLALRLPLKDMEKEDDMSSKAVSKEASPIVLVEEKKAKVQSNVKFVKKPTSVLKKSNSATNTTAGINTPSKHGPDASTGTVAAEVSGDQAGKQGGETAPIEAETTESGRPRRAVRKSVRISEG</sequence>
<dbReference type="GeneID" id="19112868"/>
<dbReference type="PANTHER" id="PTHR28108:SF1">
    <property type="entry name" value="SWR1-COMPLEX PROTEIN 3"/>
    <property type="match status" value="1"/>
</dbReference>
<dbReference type="PANTHER" id="PTHR28108">
    <property type="entry name" value="SWR1-COMPLEX PROTEIN 3"/>
    <property type="match status" value="1"/>
</dbReference>
<dbReference type="EMBL" id="KB445558">
    <property type="protein sequence ID" value="EMC94816.1"/>
    <property type="molecule type" value="Genomic_DNA"/>
</dbReference>
<protein>
    <recommendedName>
        <fullName evidence="2">SWR1-complex protein 3 domain-containing protein</fullName>
    </recommendedName>
</protein>
<dbReference type="OrthoDB" id="5338195at2759"/>
<feature type="region of interest" description="Disordered" evidence="1">
    <location>
        <begin position="161"/>
        <end position="251"/>
    </location>
</feature>
<dbReference type="InterPro" id="IPR057558">
    <property type="entry name" value="Swc3_dom"/>
</dbReference>
<dbReference type="GO" id="GO:0000812">
    <property type="term" value="C:Swr1 complex"/>
    <property type="evidence" value="ECO:0007669"/>
    <property type="project" value="InterPro"/>
</dbReference>
<dbReference type="GO" id="GO:0140849">
    <property type="term" value="F:ATP-dependent H2AZ histone chaperone activity"/>
    <property type="evidence" value="ECO:0007669"/>
    <property type="project" value="InterPro"/>
</dbReference>
<feature type="compositionally biased region" description="Low complexity" evidence="1">
    <location>
        <begin position="71"/>
        <end position="80"/>
    </location>
</feature>
<proteinExistence type="predicted"/>
<dbReference type="HOGENOM" id="CLU_013601_2_0_1"/>
<reference evidence="3 4" key="1">
    <citation type="journal article" date="2012" name="PLoS Pathog.">
        <title>Diverse lifestyles and strategies of plant pathogenesis encoded in the genomes of eighteen Dothideomycetes fungi.</title>
        <authorList>
            <person name="Ohm R.A."/>
            <person name="Feau N."/>
            <person name="Henrissat B."/>
            <person name="Schoch C.L."/>
            <person name="Horwitz B.A."/>
            <person name="Barry K.W."/>
            <person name="Condon B.J."/>
            <person name="Copeland A.C."/>
            <person name="Dhillon B."/>
            <person name="Glaser F."/>
            <person name="Hesse C.N."/>
            <person name="Kosti I."/>
            <person name="LaButti K."/>
            <person name="Lindquist E.A."/>
            <person name="Lucas S."/>
            <person name="Salamov A.A."/>
            <person name="Bradshaw R.E."/>
            <person name="Ciuffetti L."/>
            <person name="Hamelin R.C."/>
            <person name="Kema G.H.J."/>
            <person name="Lawrence C."/>
            <person name="Scott J.A."/>
            <person name="Spatafora J.W."/>
            <person name="Turgeon B.G."/>
            <person name="de Wit P.J.G.M."/>
            <person name="Zhong S."/>
            <person name="Goodwin S.B."/>
            <person name="Grigoriev I.V."/>
        </authorList>
    </citation>
    <scope>NUCLEOTIDE SEQUENCE [LARGE SCALE GENOMIC DNA]</scope>
    <source>
        <strain evidence="3 4">UAMH 10762</strain>
    </source>
</reference>